<dbReference type="InParanoid" id="K1QAJ6"/>
<accession>K1QAJ6</accession>
<proteinExistence type="predicted"/>
<dbReference type="AlphaFoldDB" id="K1QAJ6"/>
<sequence length="130" mass="15202">MVKGQHHYPPIEPQPTEAAILRCHRYYAKLKANDNYRKRVTIFTKLSLEHEDKQKIALVEYQGERNSERMQHGNNKSIEESYIRTDPSILRDAAMITKDTHQMPIKISHQMRLNDSMAAPNAKQIRDKGF</sequence>
<dbReference type="HOGENOM" id="CLU_1940118_0_0_1"/>
<name>K1QAJ6_MAGGI</name>
<organism evidence="1">
    <name type="scientific">Magallana gigas</name>
    <name type="common">Pacific oyster</name>
    <name type="synonym">Crassostrea gigas</name>
    <dbReference type="NCBI Taxonomy" id="29159"/>
    <lineage>
        <taxon>Eukaryota</taxon>
        <taxon>Metazoa</taxon>
        <taxon>Spiralia</taxon>
        <taxon>Lophotrochozoa</taxon>
        <taxon>Mollusca</taxon>
        <taxon>Bivalvia</taxon>
        <taxon>Autobranchia</taxon>
        <taxon>Pteriomorphia</taxon>
        <taxon>Ostreida</taxon>
        <taxon>Ostreoidea</taxon>
        <taxon>Ostreidae</taxon>
        <taxon>Magallana</taxon>
    </lineage>
</organism>
<protein>
    <submittedName>
        <fullName evidence="1">Uncharacterized protein</fullName>
    </submittedName>
</protein>
<evidence type="ECO:0000313" key="1">
    <source>
        <dbReference type="EMBL" id="EKC25875.1"/>
    </source>
</evidence>
<gene>
    <name evidence="1" type="ORF">CGI_10007429</name>
</gene>
<reference evidence="1" key="1">
    <citation type="journal article" date="2012" name="Nature">
        <title>The oyster genome reveals stress adaptation and complexity of shell formation.</title>
        <authorList>
            <person name="Zhang G."/>
            <person name="Fang X."/>
            <person name="Guo X."/>
            <person name="Li L."/>
            <person name="Luo R."/>
            <person name="Xu F."/>
            <person name="Yang P."/>
            <person name="Zhang L."/>
            <person name="Wang X."/>
            <person name="Qi H."/>
            <person name="Xiong Z."/>
            <person name="Que H."/>
            <person name="Xie Y."/>
            <person name="Holland P.W."/>
            <person name="Paps J."/>
            <person name="Zhu Y."/>
            <person name="Wu F."/>
            <person name="Chen Y."/>
            <person name="Wang J."/>
            <person name="Peng C."/>
            <person name="Meng J."/>
            <person name="Yang L."/>
            <person name="Liu J."/>
            <person name="Wen B."/>
            <person name="Zhang N."/>
            <person name="Huang Z."/>
            <person name="Zhu Q."/>
            <person name="Feng Y."/>
            <person name="Mount A."/>
            <person name="Hedgecock D."/>
            <person name="Xu Z."/>
            <person name="Liu Y."/>
            <person name="Domazet-Loso T."/>
            <person name="Du Y."/>
            <person name="Sun X."/>
            <person name="Zhang S."/>
            <person name="Liu B."/>
            <person name="Cheng P."/>
            <person name="Jiang X."/>
            <person name="Li J."/>
            <person name="Fan D."/>
            <person name="Wang W."/>
            <person name="Fu W."/>
            <person name="Wang T."/>
            <person name="Wang B."/>
            <person name="Zhang J."/>
            <person name="Peng Z."/>
            <person name="Li Y."/>
            <person name="Li N."/>
            <person name="Wang J."/>
            <person name="Chen M."/>
            <person name="He Y."/>
            <person name="Tan F."/>
            <person name="Song X."/>
            <person name="Zheng Q."/>
            <person name="Huang R."/>
            <person name="Yang H."/>
            <person name="Du X."/>
            <person name="Chen L."/>
            <person name="Yang M."/>
            <person name="Gaffney P.M."/>
            <person name="Wang S."/>
            <person name="Luo L."/>
            <person name="She Z."/>
            <person name="Ming Y."/>
            <person name="Huang W."/>
            <person name="Zhang S."/>
            <person name="Huang B."/>
            <person name="Zhang Y."/>
            <person name="Qu T."/>
            <person name="Ni P."/>
            <person name="Miao G."/>
            <person name="Wang J."/>
            <person name="Wang Q."/>
            <person name="Steinberg C.E."/>
            <person name="Wang H."/>
            <person name="Li N."/>
            <person name="Qian L."/>
            <person name="Zhang G."/>
            <person name="Li Y."/>
            <person name="Yang H."/>
            <person name="Liu X."/>
            <person name="Wang J."/>
            <person name="Yin Y."/>
            <person name="Wang J."/>
        </authorList>
    </citation>
    <scope>NUCLEOTIDE SEQUENCE [LARGE SCALE GENOMIC DNA]</scope>
    <source>
        <strain evidence="1">05x7-T-G4-1.051#20</strain>
    </source>
</reference>
<dbReference type="EMBL" id="JH818675">
    <property type="protein sequence ID" value="EKC25875.1"/>
    <property type="molecule type" value="Genomic_DNA"/>
</dbReference>